<evidence type="ECO:0000259" key="4">
    <source>
        <dbReference type="PROSITE" id="PS50015"/>
    </source>
</evidence>
<dbReference type="Gene3D" id="1.10.225.10">
    <property type="entry name" value="Saposin-like"/>
    <property type="match status" value="3"/>
</dbReference>
<feature type="signal peptide" evidence="3">
    <location>
        <begin position="1"/>
        <end position="19"/>
    </location>
</feature>
<keyword evidence="3" id="KW-0732">Signal</keyword>
<dbReference type="InterPro" id="IPR051428">
    <property type="entry name" value="Sphingo_Act-Surfact_Prot"/>
</dbReference>
<evidence type="ECO:0000256" key="3">
    <source>
        <dbReference type="SAM" id="SignalP"/>
    </source>
</evidence>
<dbReference type="FunCoup" id="E3NM60">
    <property type="interactions" value="103"/>
</dbReference>
<sequence length="407" mass="44438">MKPVLIFAVLAALAIGSQAKDAPTACNSCKSMVQNFIDASKDQMKMAQLKISLSMLCAGTSHQSDCSKTLDKLDYIAFKLAPYLVDTSAVCSKLQMCGETQFSPLARLAMLYLKKSESIVANDNIMRQQVCDECQASSSQLGQLFADDFTSYAVKSTIQRLVCRSAGKAHKSCNIFVSSVIPDLMTEMRDIFQEKELMCSNMGLCSATAKPLTRETPKQPLNELWKSMGTIKSSNGEELMSCFECTLSMDTLLEEFIDKRQGTADDIQAAVCAKVVGAWTAGCNDFVHMYMSTVLFLTYNQFDGKGICTAMHTCEKKESALLALAKPEKAMIGCEHCQAVEQFIAQNHEALHAHAVEGIYSNVCQKLPTALGTMCESSAIRLSRKFFARTAELAVSGAVCSQVCVNI</sequence>
<dbReference type="InParanoid" id="E3NM60"/>
<dbReference type="PANTHER" id="PTHR11480:SF7">
    <property type="entry name" value="SAPOSIN B-TYPE DOMAIN-CONTAINING PROTEIN"/>
    <property type="match status" value="1"/>
</dbReference>
<dbReference type="Pfam" id="PF03489">
    <property type="entry name" value="SapB_2"/>
    <property type="match status" value="1"/>
</dbReference>
<dbReference type="eggNOG" id="KOG1340">
    <property type="taxonomic scope" value="Eukaryota"/>
</dbReference>
<proteinExistence type="predicted"/>
<dbReference type="STRING" id="31234.E3NM60"/>
<dbReference type="OMA" id="SKLQMCG"/>
<evidence type="ECO:0000256" key="1">
    <source>
        <dbReference type="ARBA" id="ARBA00023157"/>
    </source>
</evidence>
<dbReference type="OrthoDB" id="5782621at2759"/>
<organism evidence="6">
    <name type="scientific">Caenorhabditis remanei</name>
    <name type="common">Caenorhabditis vulgaris</name>
    <dbReference type="NCBI Taxonomy" id="31234"/>
    <lineage>
        <taxon>Eukaryota</taxon>
        <taxon>Metazoa</taxon>
        <taxon>Ecdysozoa</taxon>
        <taxon>Nematoda</taxon>
        <taxon>Chromadorea</taxon>
        <taxon>Rhabditida</taxon>
        <taxon>Rhabditina</taxon>
        <taxon>Rhabditomorpha</taxon>
        <taxon>Rhabditoidea</taxon>
        <taxon>Rhabditidae</taxon>
        <taxon>Peloderinae</taxon>
        <taxon>Caenorhabditis</taxon>
    </lineage>
</organism>
<feature type="chain" id="PRO_5003178770" evidence="3">
    <location>
        <begin position="20"/>
        <end position="407"/>
    </location>
</feature>
<evidence type="ECO:0000256" key="2">
    <source>
        <dbReference type="ARBA" id="ARBA00023180"/>
    </source>
</evidence>
<dbReference type="EMBL" id="DS268986">
    <property type="protein sequence ID" value="EFP06770.1"/>
    <property type="molecule type" value="Genomic_DNA"/>
</dbReference>
<accession>E3NM60</accession>
<dbReference type="SMART" id="SM00741">
    <property type="entry name" value="SapB"/>
    <property type="match status" value="3"/>
</dbReference>
<dbReference type="InterPro" id="IPR008138">
    <property type="entry name" value="SapB_2"/>
</dbReference>
<evidence type="ECO:0000313" key="5">
    <source>
        <dbReference type="EMBL" id="EFP06770.1"/>
    </source>
</evidence>
<keyword evidence="2" id="KW-0325">Glycoprotein</keyword>
<dbReference type="InterPro" id="IPR011001">
    <property type="entry name" value="Saposin-like"/>
</dbReference>
<dbReference type="SUPFAM" id="SSF47862">
    <property type="entry name" value="Saposin"/>
    <property type="match status" value="2"/>
</dbReference>
<protein>
    <submittedName>
        <fullName evidence="5">CRE-SPP-8 protein</fullName>
    </submittedName>
</protein>
<evidence type="ECO:0000313" key="6">
    <source>
        <dbReference type="Proteomes" id="UP000008281"/>
    </source>
</evidence>
<name>E3NM60_CAERE</name>
<feature type="domain" description="Saposin B-type" evidence="4">
    <location>
        <begin position="22"/>
        <end position="101"/>
    </location>
</feature>
<dbReference type="HOGENOM" id="CLU_685573_0_0_1"/>
<dbReference type="Proteomes" id="UP000008281">
    <property type="component" value="Unassembled WGS sequence"/>
</dbReference>
<gene>
    <name evidence="5" type="primary">Cre-spp-8</name>
    <name evidence="5" type="ORF">CRE_10710</name>
</gene>
<dbReference type="AlphaFoldDB" id="E3NM60"/>
<keyword evidence="6" id="KW-1185">Reference proteome</keyword>
<feature type="domain" description="Saposin B-type" evidence="4">
    <location>
        <begin position="127"/>
        <end position="209"/>
    </location>
</feature>
<dbReference type="PROSITE" id="PS50015">
    <property type="entry name" value="SAP_B"/>
    <property type="match status" value="2"/>
</dbReference>
<dbReference type="InterPro" id="IPR008139">
    <property type="entry name" value="SaposinB_dom"/>
</dbReference>
<keyword evidence="1" id="KW-1015">Disulfide bond</keyword>
<reference evidence="5" key="1">
    <citation type="submission" date="2007-07" db="EMBL/GenBank/DDBJ databases">
        <title>PCAP assembly of the Caenorhabditis remanei genome.</title>
        <authorList>
            <consortium name="The Caenorhabditis remanei Sequencing Consortium"/>
            <person name="Wilson R.K."/>
        </authorList>
    </citation>
    <scope>NUCLEOTIDE SEQUENCE [LARGE SCALE GENOMIC DNA]</scope>
    <source>
        <strain evidence="5">PB4641</strain>
    </source>
</reference>
<dbReference type="PANTHER" id="PTHR11480">
    <property type="entry name" value="SAPOSIN-RELATED"/>
    <property type="match status" value="1"/>
</dbReference>